<sequence>MPAALKQNAFCWKWKKIYNKLYGNFFAGLFGSGMFKKADSFLSEGIYGLKPADAPEEHVRRRFHAEMRLKVIATRKKQF</sequence>
<dbReference type="EMBL" id="CDNC01000014">
    <property type="protein sequence ID" value="CEM61837.1"/>
    <property type="molecule type" value="Genomic_DNA"/>
</dbReference>
<name>A0A0B7GWA3_TREPH</name>
<keyword evidence="2" id="KW-1185">Reference proteome</keyword>
<proteinExistence type="predicted"/>
<dbReference type="AlphaFoldDB" id="A0A0B7GWA3"/>
<organism evidence="1 2">
    <name type="scientific">Treponema phagedenis</name>
    <dbReference type="NCBI Taxonomy" id="162"/>
    <lineage>
        <taxon>Bacteria</taxon>
        <taxon>Pseudomonadati</taxon>
        <taxon>Spirochaetota</taxon>
        <taxon>Spirochaetia</taxon>
        <taxon>Spirochaetales</taxon>
        <taxon>Treponemataceae</taxon>
        <taxon>Treponema</taxon>
    </lineage>
</organism>
<evidence type="ECO:0000313" key="2">
    <source>
        <dbReference type="Proteomes" id="UP000042527"/>
    </source>
</evidence>
<dbReference type="Proteomes" id="UP000042527">
    <property type="component" value="Unassembled WGS sequence"/>
</dbReference>
<accession>A0A0B7GWA3</accession>
<reference evidence="2" key="1">
    <citation type="submission" date="2015-01" db="EMBL/GenBank/DDBJ databases">
        <authorList>
            <person name="Manzoor Shahid"/>
            <person name="Zubair Saima"/>
        </authorList>
    </citation>
    <scope>NUCLEOTIDE SEQUENCE [LARGE SCALE GENOMIC DNA]</scope>
    <source>
        <strain evidence="2">V1</strain>
    </source>
</reference>
<gene>
    <name evidence="1" type="ORF">TPHV1_210070</name>
</gene>
<evidence type="ECO:0000313" key="1">
    <source>
        <dbReference type="EMBL" id="CEM61837.1"/>
    </source>
</evidence>
<protein>
    <submittedName>
        <fullName evidence="1">Uncharacterized protein</fullName>
    </submittedName>
</protein>